<evidence type="ECO:0000313" key="3">
    <source>
        <dbReference type="Proteomes" id="UP000235371"/>
    </source>
</evidence>
<evidence type="ECO:0000313" key="2">
    <source>
        <dbReference type="EMBL" id="PMD57648.1"/>
    </source>
</evidence>
<gene>
    <name evidence="2" type="ORF">K444DRAFT_691786</name>
</gene>
<dbReference type="InParanoid" id="A0A2J6T3N2"/>
<feature type="compositionally biased region" description="Polar residues" evidence="1">
    <location>
        <begin position="1"/>
        <end position="10"/>
    </location>
</feature>
<feature type="compositionally biased region" description="Polar residues" evidence="1">
    <location>
        <begin position="18"/>
        <end position="32"/>
    </location>
</feature>
<dbReference type="Proteomes" id="UP000235371">
    <property type="component" value="Unassembled WGS sequence"/>
</dbReference>
<proteinExistence type="predicted"/>
<keyword evidence="3" id="KW-1185">Reference proteome</keyword>
<dbReference type="AlphaFoldDB" id="A0A2J6T3N2"/>
<organism evidence="2 3">
    <name type="scientific">Hyaloscypha bicolor E</name>
    <dbReference type="NCBI Taxonomy" id="1095630"/>
    <lineage>
        <taxon>Eukaryota</taxon>
        <taxon>Fungi</taxon>
        <taxon>Dikarya</taxon>
        <taxon>Ascomycota</taxon>
        <taxon>Pezizomycotina</taxon>
        <taxon>Leotiomycetes</taxon>
        <taxon>Helotiales</taxon>
        <taxon>Hyaloscyphaceae</taxon>
        <taxon>Hyaloscypha</taxon>
        <taxon>Hyaloscypha bicolor</taxon>
    </lineage>
</organism>
<accession>A0A2J6T3N2</accession>
<reference evidence="2 3" key="1">
    <citation type="submission" date="2016-04" db="EMBL/GenBank/DDBJ databases">
        <title>A degradative enzymes factory behind the ericoid mycorrhizal symbiosis.</title>
        <authorList>
            <consortium name="DOE Joint Genome Institute"/>
            <person name="Martino E."/>
            <person name="Morin E."/>
            <person name="Grelet G."/>
            <person name="Kuo A."/>
            <person name="Kohler A."/>
            <person name="Daghino S."/>
            <person name="Barry K."/>
            <person name="Choi C."/>
            <person name="Cichocki N."/>
            <person name="Clum A."/>
            <person name="Copeland A."/>
            <person name="Hainaut M."/>
            <person name="Haridas S."/>
            <person name="Labutti K."/>
            <person name="Lindquist E."/>
            <person name="Lipzen A."/>
            <person name="Khouja H.-R."/>
            <person name="Murat C."/>
            <person name="Ohm R."/>
            <person name="Olson A."/>
            <person name="Spatafora J."/>
            <person name="Veneault-Fourrey C."/>
            <person name="Henrissat B."/>
            <person name="Grigoriev I."/>
            <person name="Martin F."/>
            <person name="Perotto S."/>
        </authorList>
    </citation>
    <scope>NUCLEOTIDE SEQUENCE [LARGE SCALE GENOMIC DNA]</scope>
    <source>
        <strain evidence="2 3">E</strain>
    </source>
</reference>
<protein>
    <submittedName>
        <fullName evidence="2">Uncharacterized protein</fullName>
    </submittedName>
</protein>
<dbReference type="GeneID" id="36595883"/>
<name>A0A2J6T3N2_9HELO</name>
<evidence type="ECO:0000256" key="1">
    <source>
        <dbReference type="SAM" id="MobiDB-lite"/>
    </source>
</evidence>
<sequence length="240" mass="27651">MARPAQQTSVSDDDIGQLDQSPQETDDITSNSREVELTSRKNTFKSRRSVLDNENDKQPTFWSIDSFDDTATWTGSQQAYAIQQAQQLATHYIKIHNEHTTILTMIQSQQARIETLDQDIHNPRGDNDDLEQSTTHNTKGRARLEDPDKFSRKKGHQPEFETWKSNIETKLKVDSRLFDDKNHKISYVYSRTTNEAQDHIRDRVDNDHFDISWGSTFGSPIIFGDFGGRESQVRVPCLMC</sequence>
<feature type="region of interest" description="Disordered" evidence="1">
    <location>
        <begin position="1"/>
        <end position="42"/>
    </location>
</feature>
<feature type="non-terminal residue" evidence="2">
    <location>
        <position position="1"/>
    </location>
</feature>
<feature type="region of interest" description="Disordered" evidence="1">
    <location>
        <begin position="119"/>
        <end position="157"/>
    </location>
</feature>
<feature type="compositionally biased region" description="Basic and acidic residues" evidence="1">
    <location>
        <begin position="142"/>
        <end position="157"/>
    </location>
</feature>
<dbReference type="EMBL" id="KZ613846">
    <property type="protein sequence ID" value="PMD57648.1"/>
    <property type="molecule type" value="Genomic_DNA"/>
</dbReference>
<dbReference type="RefSeq" id="XP_024734552.1">
    <property type="nucleotide sequence ID" value="XM_024887807.1"/>
</dbReference>